<feature type="domain" description="Molybdopterin cofactor biosynthesis C (MoaC)" evidence="5">
    <location>
        <begin position="60"/>
        <end position="217"/>
    </location>
</feature>
<dbReference type="EMBL" id="CP036432">
    <property type="protein sequence ID" value="QDV84448.1"/>
    <property type="molecule type" value="Genomic_DNA"/>
</dbReference>
<evidence type="ECO:0000313" key="6">
    <source>
        <dbReference type="EMBL" id="QDV84448.1"/>
    </source>
</evidence>
<sequence>MFQVSSFRFQVGGSGLRSGEISLQNRSDGHRQQTFGTWNLKLETKKMPSNHFDADGNVHMVDVSAKSVTKRIATASSRISMNAQAAELVRQGTSRKGDVLAVARLAAIAATKWTPHLIPLCHAIPIESAEVDFEWADEQTADEQTAKETESPQPTSQPTSPPQLICRVTCATSGKTGIEMEALTGASVAALTVYDMLKSVDRAMQIGPTQLEGKEGGQSGTFVRNPGTHS</sequence>
<evidence type="ECO:0000259" key="5">
    <source>
        <dbReference type="Pfam" id="PF01967"/>
    </source>
</evidence>
<organism evidence="6 7">
    <name type="scientific">Stieleria magnilauensis</name>
    <dbReference type="NCBI Taxonomy" id="2527963"/>
    <lineage>
        <taxon>Bacteria</taxon>
        <taxon>Pseudomonadati</taxon>
        <taxon>Planctomycetota</taxon>
        <taxon>Planctomycetia</taxon>
        <taxon>Pirellulales</taxon>
        <taxon>Pirellulaceae</taxon>
        <taxon>Stieleria</taxon>
    </lineage>
</organism>
<keyword evidence="7" id="KW-1185">Reference proteome</keyword>
<evidence type="ECO:0000256" key="3">
    <source>
        <dbReference type="ARBA" id="ARBA00055087"/>
    </source>
</evidence>
<comment type="function">
    <text evidence="3">Catalyzes the conversion of (8S)-3',8-cyclo-7,8-dihydroguanosine 5'-triphosphate to cyclic pyranopterin monophosphate (cPMP).</text>
</comment>
<dbReference type="InterPro" id="IPR036522">
    <property type="entry name" value="MoaC_sf"/>
</dbReference>
<protein>
    <submittedName>
        <fullName evidence="6">Cyclic pyranopterin monophosphate synthase accessory protein</fullName>
    </submittedName>
</protein>
<evidence type="ECO:0000256" key="2">
    <source>
        <dbReference type="ARBA" id="ARBA00023150"/>
    </source>
</evidence>
<feature type="region of interest" description="Disordered" evidence="4">
    <location>
        <begin position="208"/>
        <end position="230"/>
    </location>
</feature>
<dbReference type="PANTHER" id="PTHR22960">
    <property type="entry name" value="MOLYBDOPTERIN COFACTOR SYNTHESIS PROTEIN A"/>
    <property type="match status" value="1"/>
</dbReference>
<dbReference type="Proteomes" id="UP000318081">
    <property type="component" value="Chromosome"/>
</dbReference>
<dbReference type="InterPro" id="IPR050105">
    <property type="entry name" value="MoCo_biosynth_MoaA/MoaC"/>
</dbReference>
<evidence type="ECO:0000313" key="7">
    <source>
        <dbReference type="Proteomes" id="UP000318081"/>
    </source>
</evidence>
<name>A0ABX5XR25_9BACT</name>
<accession>A0ABX5XR25</accession>
<dbReference type="Gene3D" id="3.30.70.640">
    <property type="entry name" value="Molybdopterin cofactor biosynthesis C (MoaC) domain"/>
    <property type="match status" value="1"/>
</dbReference>
<comment type="pathway">
    <text evidence="1">Cofactor biosynthesis; molybdopterin biosynthesis.</text>
</comment>
<dbReference type="SUPFAM" id="SSF55040">
    <property type="entry name" value="Molybdenum cofactor biosynthesis protein C, MoaC"/>
    <property type="match status" value="1"/>
</dbReference>
<gene>
    <name evidence="6" type="primary">moaC</name>
    <name evidence="6" type="ORF">TBK1r_33930</name>
</gene>
<evidence type="ECO:0000256" key="1">
    <source>
        <dbReference type="ARBA" id="ARBA00005046"/>
    </source>
</evidence>
<dbReference type="Pfam" id="PF01967">
    <property type="entry name" value="MoaC"/>
    <property type="match status" value="1"/>
</dbReference>
<reference evidence="6 7" key="1">
    <citation type="submission" date="2019-02" db="EMBL/GenBank/DDBJ databases">
        <title>Deep-cultivation of Planctomycetes and their phenomic and genomic characterization uncovers novel biology.</title>
        <authorList>
            <person name="Wiegand S."/>
            <person name="Jogler M."/>
            <person name="Boedeker C."/>
            <person name="Pinto D."/>
            <person name="Vollmers J."/>
            <person name="Rivas-Marin E."/>
            <person name="Kohn T."/>
            <person name="Peeters S.H."/>
            <person name="Heuer A."/>
            <person name="Rast P."/>
            <person name="Oberbeckmann S."/>
            <person name="Bunk B."/>
            <person name="Jeske O."/>
            <person name="Meyerdierks A."/>
            <person name="Storesund J.E."/>
            <person name="Kallscheuer N."/>
            <person name="Luecker S."/>
            <person name="Lage O.M."/>
            <person name="Pohl T."/>
            <person name="Merkel B.J."/>
            <person name="Hornburger P."/>
            <person name="Mueller R.-W."/>
            <person name="Bruemmer F."/>
            <person name="Labrenz M."/>
            <person name="Spormann A.M."/>
            <person name="Op den Camp H."/>
            <person name="Overmann J."/>
            <person name="Amann R."/>
            <person name="Jetten M.S.M."/>
            <person name="Mascher T."/>
            <person name="Medema M.H."/>
            <person name="Devos D.P."/>
            <person name="Kaster A.-K."/>
            <person name="Ovreas L."/>
            <person name="Rohde M."/>
            <person name="Galperin M.Y."/>
            <person name="Jogler C."/>
        </authorList>
    </citation>
    <scope>NUCLEOTIDE SEQUENCE [LARGE SCALE GENOMIC DNA]</scope>
    <source>
        <strain evidence="6 7">TBK1r</strain>
    </source>
</reference>
<dbReference type="InterPro" id="IPR002820">
    <property type="entry name" value="Mopterin_CF_biosynth-C_dom"/>
</dbReference>
<feature type="region of interest" description="Disordered" evidence="4">
    <location>
        <begin position="137"/>
        <end position="163"/>
    </location>
</feature>
<evidence type="ECO:0000256" key="4">
    <source>
        <dbReference type="SAM" id="MobiDB-lite"/>
    </source>
</evidence>
<keyword evidence="2" id="KW-0501">Molybdenum cofactor biosynthesis</keyword>
<proteinExistence type="predicted"/>